<evidence type="ECO:0000256" key="7">
    <source>
        <dbReference type="ARBA" id="ARBA00022777"/>
    </source>
</evidence>
<keyword evidence="4 13" id="KW-0812">Transmembrane</keyword>
<evidence type="ECO:0000256" key="3">
    <source>
        <dbReference type="ARBA" id="ARBA00022679"/>
    </source>
</evidence>
<reference evidence="16" key="1">
    <citation type="submission" date="2022-08" db="EMBL/GenBank/DDBJ databases">
        <authorList>
            <person name="Marques A."/>
        </authorList>
    </citation>
    <scope>NUCLEOTIDE SEQUENCE</scope>
    <source>
        <strain evidence="16">RhyPub2mFocal</strain>
        <tissue evidence="16">Leaves</tissue>
    </source>
</reference>
<dbReference type="SMART" id="SM00220">
    <property type="entry name" value="S_TKc"/>
    <property type="match status" value="1"/>
</dbReference>
<dbReference type="GO" id="GO:0030247">
    <property type="term" value="F:polysaccharide binding"/>
    <property type="evidence" value="ECO:0007669"/>
    <property type="project" value="InterPro"/>
</dbReference>
<dbReference type="InterPro" id="IPR011009">
    <property type="entry name" value="Kinase-like_dom_sf"/>
</dbReference>
<dbReference type="InterPro" id="IPR000719">
    <property type="entry name" value="Prot_kinase_dom"/>
</dbReference>
<dbReference type="Proteomes" id="UP001140206">
    <property type="component" value="Chromosome 2"/>
</dbReference>
<dbReference type="FunFam" id="1.10.510.10:FF:000590">
    <property type="entry name" value="PR5-like receptor kinase"/>
    <property type="match status" value="1"/>
</dbReference>
<accession>A0AAV8FCE0</accession>
<keyword evidence="10 13" id="KW-0472">Membrane</keyword>
<dbReference type="Pfam" id="PF13947">
    <property type="entry name" value="GUB_WAK_bind"/>
    <property type="match status" value="1"/>
</dbReference>
<sequence length="623" mass="70546">MRSMLPIHVFIFFFLHYQLQFAVCSKHDTSFFDKCKPSRCSESGPEIRFPYRLYSSPEFCGVPGMELTCSSNGDTVLYLPNLNNNTKVLAIDYKYGYLTIELGNSYNCLLQNLSTVNLTSTLYSPRTETISLLTCPTMFIPNTSFDLTGPVTCLSGIKSYIYVASVTESMDKIPSECMVVRNNIELLGTRYPKHIAAEPSSVSFKESVDDFIIRRLVRLDWSITNDIQQCLDCENRGRLCGYDLTINKAFCKPRDLNIKAISAVSVTVVVLLFTATAGVLYVSRNTNKERETRLRVERFLATYRITKPTRYTFRELKKVTKQFRDKLGQGGFGSVYKGELPNGLPVAVKMLERSKGNGEDFINEVATIGRIHHFNIVRLLGFCSEGTRRALVYEFMPNESLEKYITVSKNGTHPLKLEKLLQIAIGIARGIEYLHQGCTERILHFDIKPHNILLDENMNPKIADFGLAKLCAKDQSIISMTAARGTMGYIAPEVYSRNFGTVSYKSDVYSFGMLLLEMVGGRKCVDPKIEMKSEDYFPEMVYDRLLVDGQVLNLGVHLTLSESKIAKKLLIVAFWCIQWNPVVRPSMTAVLHMLINDLEDMEMPPKPFVSSLRLCDNIISEEV</sequence>
<evidence type="ECO:0000256" key="8">
    <source>
        <dbReference type="ARBA" id="ARBA00022840"/>
    </source>
</evidence>
<comment type="subcellular location">
    <subcellularLocation>
        <location evidence="1">Membrane</location>
        <topology evidence="1">Single-pass type I membrane protein</topology>
    </subcellularLocation>
</comment>
<evidence type="ECO:0000256" key="2">
    <source>
        <dbReference type="ARBA" id="ARBA00022527"/>
    </source>
</evidence>
<keyword evidence="5 14" id="KW-0732">Signal</keyword>
<evidence type="ECO:0000256" key="6">
    <source>
        <dbReference type="ARBA" id="ARBA00022741"/>
    </source>
</evidence>
<keyword evidence="8 12" id="KW-0067">ATP-binding</keyword>
<evidence type="ECO:0000256" key="11">
    <source>
        <dbReference type="ARBA" id="ARBA00023180"/>
    </source>
</evidence>
<keyword evidence="6 12" id="KW-0547">Nucleotide-binding</keyword>
<name>A0AAV8FCE0_9POAL</name>
<dbReference type="Pfam" id="PF00069">
    <property type="entry name" value="Pkinase"/>
    <property type="match status" value="1"/>
</dbReference>
<evidence type="ECO:0000259" key="15">
    <source>
        <dbReference type="PROSITE" id="PS50011"/>
    </source>
</evidence>
<feature type="domain" description="Protein kinase" evidence="15">
    <location>
        <begin position="321"/>
        <end position="595"/>
    </location>
</feature>
<dbReference type="AlphaFoldDB" id="A0AAV8FCE0"/>
<dbReference type="GO" id="GO:0004674">
    <property type="term" value="F:protein serine/threonine kinase activity"/>
    <property type="evidence" value="ECO:0007669"/>
    <property type="project" value="UniProtKB-KW"/>
</dbReference>
<evidence type="ECO:0000313" key="16">
    <source>
        <dbReference type="EMBL" id="KAJ4788607.1"/>
    </source>
</evidence>
<evidence type="ECO:0000256" key="14">
    <source>
        <dbReference type="SAM" id="SignalP"/>
    </source>
</evidence>
<evidence type="ECO:0000256" key="12">
    <source>
        <dbReference type="PROSITE-ProRule" id="PRU10141"/>
    </source>
</evidence>
<dbReference type="GO" id="GO:0005524">
    <property type="term" value="F:ATP binding"/>
    <property type="evidence" value="ECO:0007669"/>
    <property type="project" value="UniProtKB-UniRule"/>
</dbReference>
<keyword evidence="2" id="KW-0723">Serine/threonine-protein kinase</keyword>
<protein>
    <submittedName>
        <fullName evidence="16">Protein kinase family protein</fullName>
    </submittedName>
</protein>
<comment type="caution">
    <text evidence="16">The sequence shown here is derived from an EMBL/GenBank/DDBJ whole genome shotgun (WGS) entry which is preliminary data.</text>
</comment>
<dbReference type="PROSITE" id="PS00108">
    <property type="entry name" value="PROTEIN_KINASE_ST"/>
    <property type="match status" value="1"/>
</dbReference>
<dbReference type="PANTHER" id="PTHR27009">
    <property type="entry name" value="RUST RESISTANCE KINASE LR10-RELATED"/>
    <property type="match status" value="1"/>
</dbReference>
<dbReference type="InterPro" id="IPR017441">
    <property type="entry name" value="Protein_kinase_ATP_BS"/>
</dbReference>
<feature type="chain" id="PRO_5043888507" evidence="14">
    <location>
        <begin position="25"/>
        <end position="623"/>
    </location>
</feature>
<keyword evidence="9 13" id="KW-1133">Transmembrane helix</keyword>
<dbReference type="InterPro" id="IPR025287">
    <property type="entry name" value="WAK_GUB"/>
</dbReference>
<feature type="signal peptide" evidence="14">
    <location>
        <begin position="1"/>
        <end position="24"/>
    </location>
</feature>
<dbReference type="Gene3D" id="3.30.200.20">
    <property type="entry name" value="Phosphorylase Kinase, domain 1"/>
    <property type="match status" value="1"/>
</dbReference>
<feature type="transmembrane region" description="Helical" evidence="13">
    <location>
        <begin position="260"/>
        <end position="283"/>
    </location>
</feature>
<evidence type="ECO:0000256" key="1">
    <source>
        <dbReference type="ARBA" id="ARBA00004479"/>
    </source>
</evidence>
<dbReference type="GO" id="GO:0016020">
    <property type="term" value="C:membrane"/>
    <property type="evidence" value="ECO:0007669"/>
    <property type="project" value="UniProtKB-SubCell"/>
</dbReference>
<dbReference type="SUPFAM" id="SSF56112">
    <property type="entry name" value="Protein kinase-like (PK-like)"/>
    <property type="match status" value="1"/>
</dbReference>
<gene>
    <name evidence="16" type="ORF">LUZ62_039853</name>
</gene>
<feature type="binding site" evidence="12">
    <location>
        <position position="349"/>
    </location>
    <ligand>
        <name>ATP</name>
        <dbReference type="ChEBI" id="CHEBI:30616"/>
    </ligand>
</feature>
<proteinExistence type="predicted"/>
<keyword evidence="7 16" id="KW-0418">Kinase</keyword>
<evidence type="ECO:0000256" key="13">
    <source>
        <dbReference type="SAM" id="Phobius"/>
    </source>
</evidence>
<organism evidence="16 17">
    <name type="scientific">Rhynchospora pubera</name>
    <dbReference type="NCBI Taxonomy" id="906938"/>
    <lineage>
        <taxon>Eukaryota</taxon>
        <taxon>Viridiplantae</taxon>
        <taxon>Streptophyta</taxon>
        <taxon>Embryophyta</taxon>
        <taxon>Tracheophyta</taxon>
        <taxon>Spermatophyta</taxon>
        <taxon>Magnoliopsida</taxon>
        <taxon>Liliopsida</taxon>
        <taxon>Poales</taxon>
        <taxon>Cyperaceae</taxon>
        <taxon>Cyperoideae</taxon>
        <taxon>Rhynchosporeae</taxon>
        <taxon>Rhynchospora</taxon>
    </lineage>
</organism>
<evidence type="ECO:0000256" key="5">
    <source>
        <dbReference type="ARBA" id="ARBA00022729"/>
    </source>
</evidence>
<dbReference type="EMBL" id="JAMFTS010000002">
    <property type="protein sequence ID" value="KAJ4788607.1"/>
    <property type="molecule type" value="Genomic_DNA"/>
</dbReference>
<dbReference type="InterPro" id="IPR045874">
    <property type="entry name" value="LRK10/LRL21-25-like"/>
</dbReference>
<dbReference type="PROSITE" id="PS50011">
    <property type="entry name" value="PROTEIN_KINASE_DOM"/>
    <property type="match status" value="1"/>
</dbReference>
<keyword evidence="3" id="KW-0808">Transferase</keyword>
<evidence type="ECO:0000256" key="9">
    <source>
        <dbReference type="ARBA" id="ARBA00022989"/>
    </source>
</evidence>
<dbReference type="Gene3D" id="1.10.510.10">
    <property type="entry name" value="Transferase(Phosphotransferase) domain 1"/>
    <property type="match status" value="1"/>
</dbReference>
<evidence type="ECO:0000256" key="10">
    <source>
        <dbReference type="ARBA" id="ARBA00023136"/>
    </source>
</evidence>
<keyword evidence="11" id="KW-0325">Glycoprotein</keyword>
<dbReference type="PROSITE" id="PS00107">
    <property type="entry name" value="PROTEIN_KINASE_ATP"/>
    <property type="match status" value="1"/>
</dbReference>
<evidence type="ECO:0000256" key="4">
    <source>
        <dbReference type="ARBA" id="ARBA00022692"/>
    </source>
</evidence>
<dbReference type="FunFam" id="3.30.200.20:FF:000178">
    <property type="entry name" value="serine/threonine-protein kinase PBS1-like"/>
    <property type="match status" value="1"/>
</dbReference>
<keyword evidence="17" id="KW-1185">Reference proteome</keyword>
<dbReference type="InterPro" id="IPR008271">
    <property type="entry name" value="Ser/Thr_kinase_AS"/>
</dbReference>
<evidence type="ECO:0000313" key="17">
    <source>
        <dbReference type="Proteomes" id="UP001140206"/>
    </source>
</evidence>